<reference evidence="2 3" key="1">
    <citation type="submission" date="2019-08" db="EMBL/GenBank/DDBJ databases">
        <authorList>
            <person name="Alioto T."/>
            <person name="Alioto T."/>
            <person name="Gomez Garrido J."/>
        </authorList>
    </citation>
    <scope>NUCLEOTIDE SEQUENCE [LARGE SCALE GENOMIC DNA]</scope>
</reference>
<evidence type="ECO:0000256" key="1">
    <source>
        <dbReference type="SAM" id="Phobius"/>
    </source>
</evidence>
<sequence length="146" mass="16985">MANVQSIAFALFIVSMASMIAVTKQLFAYDARVYIRYPEPAANLHKQWGQMFAGKFNVSDVDEFCRTAGYNLNNDRLCFCPNWLDMLISNMTDRVFLRSPSVSVAYISSWPKVAIQCCNQCCRLYDLYDFMCVKLPLEEIYKRYYN</sequence>
<protein>
    <submittedName>
        <fullName evidence="2">Uncharacterized protein</fullName>
    </submittedName>
</protein>
<evidence type="ECO:0000313" key="2">
    <source>
        <dbReference type="EMBL" id="VVC36894.1"/>
    </source>
</evidence>
<dbReference type="EMBL" id="CABPRJ010001438">
    <property type="protein sequence ID" value="VVC36894.1"/>
    <property type="molecule type" value="Genomic_DNA"/>
</dbReference>
<keyword evidence="3" id="KW-1185">Reference proteome</keyword>
<keyword evidence="1" id="KW-0472">Membrane</keyword>
<dbReference type="AlphaFoldDB" id="A0A5E4MZD4"/>
<proteinExistence type="predicted"/>
<evidence type="ECO:0000313" key="3">
    <source>
        <dbReference type="Proteomes" id="UP000325440"/>
    </source>
</evidence>
<keyword evidence="1" id="KW-0812">Transmembrane</keyword>
<organism evidence="2 3">
    <name type="scientific">Cinara cedri</name>
    <dbReference type="NCBI Taxonomy" id="506608"/>
    <lineage>
        <taxon>Eukaryota</taxon>
        <taxon>Metazoa</taxon>
        <taxon>Ecdysozoa</taxon>
        <taxon>Arthropoda</taxon>
        <taxon>Hexapoda</taxon>
        <taxon>Insecta</taxon>
        <taxon>Pterygota</taxon>
        <taxon>Neoptera</taxon>
        <taxon>Paraneoptera</taxon>
        <taxon>Hemiptera</taxon>
        <taxon>Sternorrhyncha</taxon>
        <taxon>Aphidomorpha</taxon>
        <taxon>Aphidoidea</taxon>
        <taxon>Aphididae</taxon>
        <taxon>Lachninae</taxon>
        <taxon>Cinara</taxon>
    </lineage>
</organism>
<dbReference type="Proteomes" id="UP000325440">
    <property type="component" value="Unassembled WGS sequence"/>
</dbReference>
<gene>
    <name evidence="2" type="ORF">CINCED_3A003360</name>
</gene>
<name>A0A5E4MZD4_9HEMI</name>
<keyword evidence="1" id="KW-1133">Transmembrane helix</keyword>
<feature type="transmembrane region" description="Helical" evidence="1">
    <location>
        <begin position="6"/>
        <end position="27"/>
    </location>
</feature>
<accession>A0A5E4MZD4</accession>